<protein>
    <recommendedName>
        <fullName evidence="5">Phospholipase A1</fullName>
        <ecNumber evidence="5">3.1.1.-</ecNumber>
    </recommendedName>
</protein>
<dbReference type="AlphaFoldDB" id="A0AAN9E5C3"/>
<dbReference type="InterPro" id="IPR033556">
    <property type="entry name" value="PLA"/>
</dbReference>
<gene>
    <name evidence="7" type="ORF">RIF29_41249</name>
</gene>
<proteinExistence type="inferred from homology"/>
<organism evidence="7 8">
    <name type="scientific">Crotalaria pallida</name>
    <name type="common">Smooth rattlebox</name>
    <name type="synonym">Crotalaria striata</name>
    <dbReference type="NCBI Taxonomy" id="3830"/>
    <lineage>
        <taxon>Eukaryota</taxon>
        <taxon>Viridiplantae</taxon>
        <taxon>Streptophyta</taxon>
        <taxon>Embryophyta</taxon>
        <taxon>Tracheophyta</taxon>
        <taxon>Spermatophyta</taxon>
        <taxon>Magnoliopsida</taxon>
        <taxon>eudicotyledons</taxon>
        <taxon>Gunneridae</taxon>
        <taxon>Pentapetalae</taxon>
        <taxon>rosids</taxon>
        <taxon>fabids</taxon>
        <taxon>Fabales</taxon>
        <taxon>Fabaceae</taxon>
        <taxon>Papilionoideae</taxon>
        <taxon>50 kb inversion clade</taxon>
        <taxon>genistoids sensu lato</taxon>
        <taxon>core genistoids</taxon>
        <taxon>Crotalarieae</taxon>
        <taxon>Crotalaria</taxon>
    </lineage>
</organism>
<evidence type="ECO:0000313" key="7">
    <source>
        <dbReference type="EMBL" id="KAK7246381.1"/>
    </source>
</evidence>
<dbReference type="Proteomes" id="UP001372338">
    <property type="component" value="Unassembled WGS sequence"/>
</dbReference>
<comment type="caution">
    <text evidence="7">The sequence shown here is derived from an EMBL/GenBank/DDBJ whole genome shotgun (WGS) entry which is preliminary data.</text>
</comment>
<dbReference type="PANTHER" id="PTHR31828">
    <property type="entry name" value="PHOSPHOLIPASE A1-IIGAMMA"/>
    <property type="match status" value="1"/>
</dbReference>
<keyword evidence="4 5" id="KW-0443">Lipid metabolism</keyword>
<dbReference type="FunFam" id="3.40.50.1820:FF:000065">
    <property type="entry name" value="Phospholipase A1-II 3"/>
    <property type="match status" value="1"/>
</dbReference>
<dbReference type="Pfam" id="PF01764">
    <property type="entry name" value="Lipase_3"/>
    <property type="match status" value="1"/>
</dbReference>
<dbReference type="Gene3D" id="3.40.50.1820">
    <property type="entry name" value="alpha/beta hydrolase"/>
    <property type="match status" value="1"/>
</dbReference>
<evidence type="ECO:0000259" key="6">
    <source>
        <dbReference type="Pfam" id="PF01764"/>
    </source>
</evidence>
<feature type="domain" description="Fungal lipase-type" evidence="6">
    <location>
        <begin position="136"/>
        <end position="302"/>
    </location>
</feature>
<dbReference type="GO" id="GO:0016042">
    <property type="term" value="P:lipid catabolic process"/>
    <property type="evidence" value="ECO:0007669"/>
    <property type="project" value="UniProtKB-UniRule"/>
</dbReference>
<sequence length="411" mass="45773">MTEENVAEKWQQLSGENHWKGLLDPLDIDLRKYIIHYGEMAQATYDSFNTEKASKYAGSCLFKKSELFSKVVLEEHAKYYKVTKFLYATSSIPILSDAFMVKSVSREAWCKESNFIGYVAVATDEGKAALGRRDIVVAWRGTIRTLEWVNDLQFVLLPAPLVFGDSGLIIGLLTSPKVHQGWYSIYTSASARSPFNQTSVREQVTNEVKRLVDLYKDEELSITVTGHSLGAAVATLNAVDIAANGFNKPSDHSKKAAPVTAVVFASPAVGDFNFQRVVNGLKDLRILRIENVLDIVPKYPPVGYFNVGEGLIINTQKSDYLKMPGDVVSWHGLEAYMHGVAGTQGSIIIGIGGFKLEVNRDIALVNKGLDALKDEYLIPTYWWAEKNKGVTRQLDGTWKLVEDKEDLEDCF</sequence>
<dbReference type="SUPFAM" id="SSF53474">
    <property type="entry name" value="alpha/beta-Hydrolases"/>
    <property type="match status" value="1"/>
</dbReference>
<dbReference type="EMBL" id="JAYWIO010000008">
    <property type="protein sequence ID" value="KAK7246381.1"/>
    <property type="molecule type" value="Genomic_DNA"/>
</dbReference>
<evidence type="ECO:0000256" key="4">
    <source>
        <dbReference type="ARBA" id="ARBA00023098"/>
    </source>
</evidence>
<dbReference type="InterPro" id="IPR029058">
    <property type="entry name" value="AB_hydrolase_fold"/>
</dbReference>
<keyword evidence="3 5" id="KW-0442">Lipid degradation</keyword>
<dbReference type="PANTHER" id="PTHR31828:SF1">
    <property type="entry name" value="PHOSPHOLIPASE A1-IIGAMMA"/>
    <property type="match status" value="1"/>
</dbReference>
<reference evidence="7 8" key="1">
    <citation type="submission" date="2024-01" db="EMBL/GenBank/DDBJ databases">
        <title>The genomes of 5 underutilized Papilionoideae crops provide insights into root nodulation and disease resistanc.</title>
        <authorList>
            <person name="Yuan L."/>
        </authorList>
    </citation>
    <scope>NUCLEOTIDE SEQUENCE [LARGE SCALE GENOMIC DNA]</scope>
    <source>
        <strain evidence="7">ZHUSHIDOU_FW_LH</strain>
        <tissue evidence="7">Leaf</tissue>
    </source>
</reference>
<keyword evidence="8" id="KW-1185">Reference proteome</keyword>
<accession>A0AAN9E5C3</accession>
<evidence type="ECO:0000256" key="3">
    <source>
        <dbReference type="ARBA" id="ARBA00022963"/>
    </source>
</evidence>
<evidence type="ECO:0000256" key="2">
    <source>
        <dbReference type="ARBA" id="ARBA00022801"/>
    </source>
</evidence>
<comment type="similarity">
    <text evidence="1 5">Belongs to the AB hydrolase superfamily. Lipase family.</text>
</comment>
<dbReference type="EC" id="3.1.1.-" evidence="5"/>
<dbReference type="CDD" id="cd00519">
    <property type="entry name" value="Lipase_3"/>
    <property type="match status" value="1"/>
</dbReference>
<name>A0AAN9E5C3_CROPI</name>
<dbReference type="InterPro" id="IPR002921">
    <property type="entry name" value="Fungal_lipase-type"/>
</dbReference>
<keyword evidence="2 5" id="KW-0378">Hydrolase</keyword>
<evidence type="ECO:0000313" key="8">
    <source>
        <dbReference type="Proteomes" id="UP001372338"/>
    </source>
</evidence>
<evidence type="ECO:0000256" key="1">
    <source>
        <dbReference type="ARBA" id="ARBA00010701"/>
    </source>
</evidence>
<dbReference type="GO" id="GO:0005737">
    <property type="term" value="C:cytoplasm"/>
    <property type="evidence" value="ECO:0007669"/>
    <property type="project" value="UniProtKB-ARBA"/>
</dbReference>
<dbReference type="GO" id="GO:0008970">
    <property type="term" value="F:phospholipase A1 activity"/>
    <property type="evidence" value="ECO:0007669"/>
    <property type="project" value="UniProtKB-UniRule"/>
</dbReference>
<evidence type="ECO:0000256" key="5">
    <source>
        <dbReference type="RuleBase" id="RU367093"/>
    </source>
</evidence>
<comment type="function">
    <text evidence="5">Acylhydrolase that catalyzes the hydrolysis of phospholipids at the sn-1 position.</text>
</comment>